<reference evidence="2 3" key="1">
    <citation type="submission" date="2020-04" db="EMBL/GenBank/DDBJ databases">
        <authorList>
            <person name="De Canck E."/>
        </authorList>
    </citation>
    <scope>NUCLEOTIDE SEQUENCE [LARGE SCALE GENOMIC DNA]</scope>
    <source>
        <strain evidence="2 3">LMG 3441</strain>
    </source>
</reference>
<evidence type="ECO:0000313" key="3">
    <source>
        <dbReference type="Proteomes" id="UP000494269"/>
    </source>
</evidence>
<dbReference type="CDD" id="cd02440">
    <property type="entry name" value="AdoMet_MTases"/>
    <property type="match status" value="1"/>
</dbReference>
<dbReference type="AlphaFoldDB" id="A0A6S6Z9I9"/>
<keyword evidence="2" id="KW-0489">Methyltransferase</keyword>
<feature type="compositionally biased region" description="Polar residues" evidence="1">
    <location>
        <begin position="9"/>
        <end position="18"/>
    </location>
</feature>
<dbReference type="SUPFAM" id="SSF53335">
    <property type="entry name" value="S-adenosyl-L-methionine-dependent methyltransferases"/>
    <property type="match status" value="1"/>
</dbReference>
<dbReference type="RefSeq" id="WP_175168996.1">
    <property type="nucleotide sequence ID" value="NZ_CADIJQ010000001.1"/>
</dbReference>
<protein>
    <submittedName>
        <fullName evidence="2">Ubiquinone biosynthesis O-methyltransferase, mitochondrial</fullName>
        <ecNumber evidence="2">2.1.1.222</ecNumber>
    </submittedName>
</protein>
<organism evidence="2 3">
    <name type="scientific">Achromobacter kerstersii</name>
    <dbReference type="NCBI Taxonomy" id="1353890"/>
    <lineage>
        <taxon>Bacteria</taxon>
        <taxon>Pseudomonadati</taxon>
        <taxon>Pseudomonadota</taxon>
        <taxon>Betaproteobacteria</taxon>
        <taxon>Burkholderiales</taxon>
        <taxon>Alcaligenaceae</taxon>
        <taxon>Achromobacter</taxon>
    </lineage>
</organism>
<evidence type="ECO:0000313" key="2">
    <source>
        <dbReference type="EMBL" id="CAB3669222.1"/>
    </source>
</evidence>
<sequence>MRKNRRNRSSFPAGTKTTDPAVVGRASQRSNDTAQAQQELLAGDAIFSRCLTQWQFGEWEKLVQLSLEDLRPLRTRAILALLVGAAHQQLANFESAKSFFLEARVWGCTVQQVARIAVASLQSTLARAAMLLGDSKKAAVYLEAALDVAGLGDTGLLLPVRLQVEASRLKTRFRERSNSEAVSVTPVEAAGVVKTFPAVFSCDVEIDSEKFSGCFNSDSRGEFERAEAVLRYKTEAAIPIYFTTSAAGSLDHPRDAQFPLEGGWEYVIDGFISNSGGHNPIIWIFEYKNGKRIASRHMIPNFGSFFLRFTSNADADSFAVGIRLMGMGELNLHHTKFKVIRSTLPIANIGASWVREVCEQEYKSQVFSRFNERAVEFAFLFAVIAKYYPKRILDVGTGTTALPHLMRNSGPLVTAIDNIKDYWAEDIVNRHYHVVNDDITQAKISDQFDLVTCISVLEHIEECDKAVESMSGLMARNGLLVMTFPYNENRYVDNVYKLPGSAYGQTAKYVTQAYCRADIDRWLSRFGLEILKQEYWDYWTGDCWTVGQQIIPPVKVSQDKKHQLTCLLFRKKA</sequence>
<dbReference type="Pfam" id="PF13489">
    <property type="entry name" value="Methyltransf_23"/>
    <property type="match status" value="1"/>
</dbReference>
<dbReference type="GO" id="GO:0032259">
    <property type="term" value="P:methylation"/>
    <property type="evidence" value="ECO:0007669"/>
    <property type="project" value="UniProtKB-KW"/>
</dbReference>
<dbReference type="EMBL" id="CADIJQ010000001">
    <property type="protein sequence ID" value="CAB3669222.1"/>
    <property type="molecule type" value="Genomic_DNA"/>
</dbReference>
<evidence type="ECO:0000256" key="1">
    <source>
        <dbReference type="SAM" id="MobiDB-lite"/>
    </source>
</evidence>
<proteinExistence type="predicted"/>
<gene>
    <name evidence="2" type="primary">COQ3</name>
    <name evidence="2" type="ORF">LMG3441_00980</name>
</gene>
<dbReference type="GO" id="GO:0102208">
    <property type="term" value="F:2-polyprenyl-6-hydroxyphenol methylase activity"/>
    <property type="evidence" value="ECO:0007669"/>
    <property type="project" value="UniProtKB-EC"/>
</dbReference>
<dbReference type="Proteomes" id="UP000494269">
    <property type="component" value="Unassembled WGS sequence"/>
</dbReference>
<name>A0A6S6Z9I9_9BURK</name>
<keyword evidence="2" id="KW-0808">Transferase</keyword>
<keyword evidence="3" id="KW-1185">Reference proteome</keyword>
<dbReference type="Gene3D" id="3.40.50.150">
    <property type="entry name" value="Vaccinia Virus protein VP39"/>
    <property type="match status" value="1"/>
</dbReference>
<feature type="region of interest" description="Disordered" evidence="1">
    <location>
        <begin position="1"/>
        <end position="29"/>
    </location>
</feature>
<accession>A0A6S6Z9I9</accession>
<dbReference type="EC" id="2.1.1.222" evidence="2"/>
<keyword evidence="2" id="KW-0830">Ubiquinone</keyword>
<dbReference type="InterPro" id="IPR029063">
    <property type="entry name" value="SAM-dependent_MTases_sf"/>
</dbReference>